<sequence>MPRFPCLPVPQQPIRSKFGSLDHTFVERKWISLYSYWYETSLVPQAMSKF</sequence>
<protein>
    <submittedName>
        <fullName evidence="1">Predicted protein</fullName>
    </submittedName>
</protein>
<accession>E4ZU16</accession>
<evidence type="ECO:0000313" key="1">
    <source>
        <dbReference type="EMBL" id="CBX94726.1"/>
    </source>
</evidence>
<organism evidence="2">
    <name type="scientific">Leptosphaeria maculans (strain JN3 / isolate v23.1.3 / race Av1-4-5-6-7-8)</name>
    <name type="common">Blackleg fungus</name>
    <name type="synonym">Phoma lingam</name>
    <dbReference type="NCBI Taxonomy" id="985895"/>
    <lineage>
        <taxon>Eukaryota</taxon>
        <taxon>Fungi</taxon>
        <taxon>Dikarya</taxon>
        <taxon>Ascomycota</taxon>
        <taxon>Pezizomycotina</taxon>
        <taxon>Dothideomycetes</taxon>
        <taxon>Pleosporomycetidae</taxon>
        <taxon>Pleosporales</taxon>
        <taxon>Pleosporineae</taxon>
        <taxon>Leptosphaeriaceae</taxon>
        <taxon>Plenodomus</taxon>
        <taxon>Plenodomus lingam/Leptosphaeria maculans species complex</taxon>
    </lineage>
</organism>
<dbReference type="InParanoid" id="E4ZU16"/>
<dbReference type="AlphaFoldDB" id="E4ZU16"/>
<reference evidence="2" key="1">
    <citation type="journal article" date="2011" name="Nat. Commun.">
        <title>Effector diversification within compartments of the Leptosphaeria maculans genome affected by Repeat-Induced Point mutations.</title>
        <authorList>
            <person name="Rouxel T."/>
            <person name="Grandaubert J."/>
            <person name="Hane J.K."/>
            <person name="Hoede C."/>
            <person name="van de Wouw A.P."/>
            <person name="Couloux A."/>
            <person name="Dominguez V."/>
            <person name="Anthouard V."/>
            <person name="Bally P."/>
            <person name="Bourras S."/>
            <person name="Cozijnsen A.J."/>
            <person name="Ciuffetti L.M."/>
            <person name="Degrave A."/>
            <person name="Dilmaghani A."/>
            <person name="Duret L."/>
            <person name="Fudal I."/>
            <person name="Goodwin S.B."/>
            <person name="Gout L."/>
            <person name="Glaser N."/>
            <person name="Linglin J."/>
            <person name="Kema G.H.J."/>
            <person name="Lapalu N."/>
            <person name="Lawrence C.B."/>
            <person name="May K."/>
            <person name="Meyer M."/>
            <person name="Ollivier B."/>
            <person name="Poulain J."/>
            <person name="Schoch C.L."/>
            <person name="Simon A."/>
            <person name="Spatafora J.W."/>
            <person name="Stachowiak A."/>
            <person name="Turgeon B.G."/>
            <person name="Tyler B.M."/>
            <person name="Vincent D."/>
            <person name="Weissenbach J."/>
            <person name="Amselem J."/>
            <person name="Quesneville H."/>
            <person name="Oliver R.P."/>
            <person name="Wincker P."/>
            <person name="Balesdent M.-H."/>
            <person name="Howlett B.J."/>
        </authorList>
    </citation>
    <scope>NUCLEOTIDE SEQUENCE [LARGE SCALE GENOMIC DNA]</scope>
    <source>
        <strain evidence="2">JN3 / isolate v23.1.3 / race Av1-4-5-6-7-8</strain>
    </source>
</reference>
<name>E4ZU16_LEPMJ</name>
<dbReference type="EMBL" id="FP929125">
    <property type="protein sequence ID" value="CBX94726.1"/>
    <property type="molecule type" value="Genomic_DNA"/>
</dbReference>
<dbReference type="HOGENOM" id="CLU_3125344_0_0_1"/>
<dbReference type="Proteomes" id="UP000002668">
    <property type="component" value="Genome"/>
</dbReference>
<keyword evidence="2" id="KW-1185">Reference proteome</keyword>
<gene>
    <name evidence="1" type="ORF">LEMA_P117290.1</name>
</gene>
<proteinExistence type="predicted"/>
<dbReference type="VEuPathDB" id="FungiDB:LEMA_P117290.1"/>
<evidence type="ECO:0000313" key="2">
    <source>
        <dbReference type="Proteomes" id="UP000002668"/>
    </source>
</evidence>